<feature type="site" description="Discriminates between blocked and unblocked aminoacyl-tRNA" evidence="8">
    <location>
        <position position="9"/>
    </location>
</feature>
<protein>
    <recommendedName>
        <fullName evidence="7 8">Peptidyl-tRNA hydrolase</fullName>
        <shortName evidence="8">Pth</shortName>
        <ecNumber evidence="1 8">3.1.1.29</ecNumber>
    </recommendedName>
</protein>
<evidence type="ECO:0000256" key="2">
    <source>
        <dbReference type="ARBA" id="ARBA00022555"/>
    </source>
</evidence>
<comment type="catalytic activity">
    <reaction evidence="6 8 9">
        <text>an N-acyl-L-alpha-aminoacyl-tRNA + H2O = an N-acyl-L-amino acid + a tRNA + H(+)</text>
        <dbReference type="Rhea" id="RHEA:54448"/>
        <dbReference type="Rhea" id="RHEA-COMP:10123"/>
        <dbReference type="Rhea" id="RHEA-COMP:13883"/>
        <dbReference type="ChEBI" id="CHEBI:15377"/>
        <dbReference type="ChEBI" id="CHEBI:15378"/>
        <dbReference type="ChEBI" id="CHEBI:59874"/>
        <dbReference type="ChEBI" id="CHEBI:78442"/>
        <dbReference type="ChEBI" id="CHEBI:138191"/>
        <dbReference type="EC" id="3.1.1.29"/>
    </reaction>
</comment>
<evidence type="ECO:0000313" key="12">
    <source>
        <dbReference type="Proteomes" id="UP000285120"/>
    </source>
</evidence>
<gene>
    <name evidence="8" type="primary">pth</name>
    <name evidence="11" type="ORF">ATL39_0024</name>
</gene>
<reference evidence="11 12" key="1">
    <citation type="submission" date="2018-09" db="EMBL/GenBank/DDBJ databases">
        <title>Genomic Encyclopedia of Archaeal and Bacterial Type Strains, Phase II (KMG-II): from individual species to whole genera.</title>
        <authorList>
            <person name="Goeker M."/>
        </authorList>
    </citation>
    <scope>NUCLEOTIDE SEQUENCE [LARGE SCALE GENOMIC DNA]</scope>
    <source>
        <strain evidence="11 12">DSM 17008</strain>
    </source>
</reference>
<dbReference type="PANTHER" id="PTHR17224:SF1">
    <property type="entry name" value="PEPTIDYL-TRNA HYDROLASE"/>
    <property type="match status" value="1"/>
</dbReference>
<evidence type="ECO:0000256" key="6">
    <source>
        <dbReference type="ARBA" id="ARBA00048707"/>
    </source>
</evidence>
<accession>A0A419VU25</accession>
<dbReference type="NCBIfam" id="TIGR00447">
    <property type="entry name" value="pth"/>
    <property type="match status" value="1"/>
</dbReference>
<dbReference type="GO" id="GO:0005737">
    <property type="term" value="C:cytoplasm"/>
    <property type="evidence" value="ECO:0007669"/>
    <property type="project" value="UniProtKB-SubCell"/>
</dbReference>
<keyword evidence="3 8" id="KW-0378">Hydrolase</keyword>
<dbReference type="OrthoDB" id="9800507at2"/>
<keyword evidence="2 8" id="KW-0820">tRNA-binding</keyword>
<dbReference type="PROSITE" id="PS01195">
    <property type="entry name" value="PEPT_TRNA_HYDROL_1"/>
    <property type="match status" value="1"/>
</dbReference>
<dbReference type="FunFam" id="3.40.50.1470:FF:000001">
    <property type="entry name" value="Peptidyl-tRNA hydrolase"/>
    <property type="match status" value="1"/>
</dbReference>
<dbReference type="PANTHER" id="PTHR17224">
    <property type="entry name" value="PEPTIDYL-TRNA HYDROLASE"/>
    <property type="match status" value="1"/>
</dbReference>
<dbReference type="PROSITE" id="PS01196">
    <property type="entry name" value="PEPT_TRNA_HYDROL_2"/>
    <property type="match status" value="1"/>
</dbReference>
<evidence type="ECO:0000256" key="9">
    <source>
        <dbReference type="RuleBase" id="RU000673"/>
    </source>
</evidence>
<comment type="function">
    <text evidence="8">Catalyzes the release of premature peptidyl moieties from peptidyl-tRNA molecules trapped in stalled 50S ribosomal subunits, and thus maintains levels of free tRNAs and 50S ribosomes.</text>
</comment>
<feature type="binding site" evidence="8">
    <location>
        <position position="66"/>
    </location>
    <ligand>
        <name>tRNA</name>
        <dbReference type="ChEBI" id="CHEBI:17843"/>
    </ligand>
</feature>
<dbReference type="HAMAP" id="MF_00083">
    <property type="entry name" value="Pept_tRNA_hydro_bact"/>
    <property type="match status" value="1"/>
</dbReference>
<evidence type="ECO:0000256" key="1">
    <source>
        <dbReference type="ARBA" id="ARBA00013260"/>
    </source>
</evidence>
<dbReference type="GO" id="GO:0072344">
    <property type="term" value="P:rescue of stalled ribosome"/>
    <property type="evidence" value="ECO:0007669"/>
    <property type="project" value="UniProtKB-UniRule"/>
</dbReference>
<evidence type="ECO:0000313" key="11">
    <source>
        <dbReference type="EMBL" id="RKD84155.1"/>
    </source>
</evidence>
<comment type="subunit">
    <text evidence="8">Monomer.</text>
</comment>
<comment type="function">
    <text evidence="8">Hydrolyzes ribosome-free peptidyl-tRNAs (with 1 or more amino acids incorporated), which drop off the ribosome during protein synthesis, or as a result of ribosome stalling.</text>
</comment>
<feature type="binding site" evidence="8">
    <location>
        <position position="64"/>
    </location>
    <ligand>
        <name>tRNA</name>
        <dbReference type="ChEBI" id="CHEBI:17843"/>
    </ligand>
</feature>
<feature type="active site" description="Proton acceptor" evidence="8">
    <location>
        <position position="19"/>
    </location>
</feature>
<comment type="caution">
    <text evidence="11">The sequence shown here is derived from an EMBL/GenBank/DDBJ whole genome shotgun (WGS) entry which is preliminary data.</text>
</comment>
<sequence>MKIIAGLGNPGKTYDQTRHNIGFDAVDKLADRLGLQWVKNKKLFLSCETIANGEKIILIKPLTYMNLSGEAIAPMMNYYDVPPENLVVLYDDLDLEPGTIRLRQKGGHGGHNGIRSIIDHLGTKEFNRVRIGVGRPAPGVSVVNHVLGRFAPDEKDRVQEASEQAAKAAEAWMSNTFNEVMNTFNQKA</sequence>
<dbReference type="Pfam" id="PF01195">
    <property type="entry name" value="Pept_tRNA_hydro"/>
    <property type="match status" value="1"/>
</dbReference>
<dbReference type="GO" id="GO:0000049">
    <property type="term" value="F:tRNA binding"/>
    <property type="evidence" value="ECO:0007669"/>
    <property type="project" value="UniProtKB-UniRule"/>
</dbReference>
<proteinExistence type="inferred from homology"/>
<evidence type="ECO:0000256" key="10">
    <source>
        <dbReference type="RuleBase" id="RU004320"/>
    </source>
</evidence>
<keyword evidence="12" id="KW-1185">Reference proteome</keyword>
<evidence type="ECO:0000256" key="7">
    <source>
        <dbReference type="ARBA" id="ARBA00050038"/>
    </source>
</evidence>
<organism evidence="11 12">
    <name type="scientific">Sinobaca qinghaiensis</name>
    <dbReference type="NCBI Taxonomy" id="342944"/>
    <lineage>
        <taxon>Bacteria</taxon>
        <taxon>Bacillati</taxon>
        <taxon>Bacillota</taxon>
        <taxon>Bacilli</taxon>
        <taxon>Bacillales</taxon>
        <taxon>Sporolactobacillaceae</taxon>
        <taxon>Sinobaca</taxon>
    </lineage>
</organism>
<name>A0A419VU25_9BACL</name>
<dbReference type="EC" id="3.1.1.29" evidence="1 8"/>
<dbReference type="RefSeq" id="WP_120191252.1">
    <property type="nucleotide sequence ID" value="NZ_RAPK01000001.1"/>
</dbReference>
<evidence type="ECO:0000256" key="4">
    <source>
        <dbReference type="ARBA" id="ARBA00022884"/>
    </source>
</evidence>
<comment type="subcellular location">
    <subcellularLocation>
        <location evidence="8">Cytoplasm</location>
    </subcellularLocation>
</comment>
<feature type="binding site" evidence="8">
    <location>
        <position position="112"/>
    </location>
    <ligand>
        <name>tRNA</name>
        <dbReference type="ChEBI" id="CHEBI:17843"/>
    </ligand>
</feature>
<dbReference type="Proteomes" id="UP000285120">
    <property type="component" value="Unassembled WGS sequence"/>
</dbReference>
<evidence type="ECO:0000256" key="8">
    <source>
        <dbReference type="HAMAP-Rule" id="MF_00083"/>
    </source>
</evidence>
<dbReference type="GO" id="GO:0006515">
    <property type="term" value="P:protein quality control for misfolded or incompletely synthesized proteins"/>
    <property type="evidence" value="ECO:0007669"/>
    <property type="project" value="UniProtKB-UniRule"/>
</dbReference>
<dbReference type="GO" id="GO:0004045">
    <property type="term" value="F:peptidyl-tRNA hydrolase activity"/>
    <property type="evidence" value="ECO:0007669"/>
    <property type="project" value="UniProtKB-UniRule"/>
</dbReference>
<dbReference type="InterPro" id="IPR001328">
    <property type="entry name" value="Pept_tRNA_hydro"/>
</dbReference>
<evidence type="ECO:0000256" key="3">
    <source>
        <dbReference type="ARBA" id="ARBA00022801"/>
    </source>
</evidence>
<keyword evidence="8" id="KW-0963">Cytoplasm</keyword>
<dbReference type="SUPFAM" id="SSF53178">
    <property type="entry name" value="Peptidyl-tRNA hydrolase-like"/>
    <property type="match status" value="1"/>
</dbReference>
<feature type="site" description="Stabilizes the basic form of H active site to accept a proton" evidence="8">
    <location>
        <position position="91"/>
    </location>
</feature>
<dbReference type="InterPro" id="IPR036416">
    <property type="entry name" value="Pept_tRNA_hydro_sf"/>
</dbReference>
<dbReference type="CDD" id="cd00462">
    <property type="entry name" value="PTH"/>
    <property type="match status" value="1"/>
</dbReference>
<keyword evidence="4 8" id="KW-0694">RNA-binding</keyword>
<dbReference type="EMBL" id="RAPK01000001">
    <property type="protein sequence ID" value="RKD84155.1"/>
    <property type="molecule type" value="Genomic_DNA"/>
</dbReference>
<dbReference type="Gene3D" id="3.40.50.1470">
    <property type="entry name" value="Peptidyl-tRNA hydrolase"/>
    <property type="match status" value="1"/>
</dbReference>
<comment type="similarity">
    <text evidence="5 8 10">Belongs to the PTH family.</text>
</comment>
<dbReference type="AlphaFoldDB" id="A0A419VU25"/>
<feature type="binding site" evidence="8">
    <location>
        <position position="14"/>
    </location>
    <ligand>
        <name>tRNA</name>
        <dbReference type="ChEBI" id="CHEBI:17843"/>
    </ligand>
</feature>
<dbReference type="InterPro" id="IPR018171">
    <property type="entry name" value="Pept_tRNA_hydro_CS"/>
</dbReference>
<evidence type="ECO:0000256" key="5">
    <source>
        <dbReference type="ARBA" id="ARBA00038063"/>
    </source>
</evidence>